<sequence>MSMRLLRLGLLATLCAGALRGCGGVEPRIEGTTRLSATSDAVGPYEIHTVVRDAAGFTVELRYASPEVPSFVPRLMQADDSEETFVATIPGSPGGSEIAYYIAVLDGDEVIVTDPRAGEDAPYTFSILMP</sequence>
<accession>D0LPW5</accession>
<dbReference type="EMBL" id="CP001804">
    <property type="protein sequence ID" value="ACY17002.1"/>
    <property type="molecule type" value="Genomic_DNA"/>
</dbReference>
<organism evidence="1 2">
    <name type="scientific">Haliangium ochraceum (strain DSM 14365 / JCM 11303 / SMP-2)</name>
    <dbReference type="NCBI Taxonomy" id="502025"/>
    <lineage>
        <taxon>Bacteria</taxon>
        <taxon>Pseudomonadati</taxon>
        <taxon>Myxococcota</taxon>
        <taxon>Polyangia</taxon>
        <taxon>Haliangiales</taxon>
        <taxon>Kofleriaceae</taxon>
        <taxon>Haliangium</taxon>
    </lineage>
</organism>
<protein>
    <submittedName>
        <fullName evidence="1">Ig lambda chain V-III region LOI-like protein</fullName>
    </submittedName>
</protein>
<gene>
    <name evidence="1" type="ordered locus">Hoch_4509</name>
</gene>
<keyword evidence="2" id="KW-1185">Reference proteome</keyword>
<evidence type="ECO:0000313" key="2">
    <source>
        <dbReference type="Proteomes" id="UP000001880"/>
    </source>
</evidence>
<name>D0LPW5_HALO1</name>
<reference evidence="1 2" key="1">
    <citation type="journal article" date="2010" name="Stand. Genomic Sci.">
        <title>Complete genome sequence of Haliangium ochraceum type strain (SMP-2).</title>
        <authorList>
            <consortium name="US DOE Joint Genome Institute (JGI-PGF)"/>
            <person name="Ivanova N."/>
            <person name="Daum C."/>
            <person name="Lang E."/>
            <person name="Abt B."/>
            <person name="Kopitz M."/>
            <person name="Saunders E."/>
            <person name="Lapidus A."/>
            <person name="Lucas S."/>
            <person name="Glavina Del Rio T."/>
            <person name="Nolan M."/>
            <person name="Tice H."/>
            <person name="Copeland A."/>
            <person name="Cheng J.F."/>
            <person name="Chen F."/>
            <person name="Bruce D."/>
            <person name="Goodwin L."/>
            <person name="Pitluck S."/>
            <person name="Mavromatis K."/>
            <person name="Pati A."/>
            <person name="Mikhailova N."/>
            <person name="Chen A."/>
            <person name="Palaniappan K."/>
            <person name="Land M."/>
            <person name="Hauser L."/>
            <person name="Chang Y.J."/>
            <person name="Jeffries C.D."/>
            <person name="Detter J.C."/>
            <person name="Brettin T."/>
            <person name="Rohde M."/>
            <person name="Goker M."/>
            <person name="Bristow J."/>
            <person name="Markowitz V."/>
            <person name="Eisen J.A."/>
            <person name="Hugenholtz P."/>
            <person name="Kyrpides N.C."/>
            <person name="Klenk H.P."/>
        </authorList>
    </citation>
    <scope>NUCLEOTIDE SEQUENCE [LARGE SCALE GENOMIC DNA]</scope>
    <source>
        <strain evidence="2">DSM 14365 / CIP 107738 / JCM 11303 / AJ 13395 / SMP-2</strain>
    </source>
</reference>
<dbReference type="Proteomes" id="UP000001880">
    <property type="component" value="Chromosome"/>
</dbReference>
<dbReference type="HOGENOM" id="CLU_1935111_0_0_7"/>
<proteinExistence type="predicted"/>
<evidence type="ECO:0000313" key="1">
    <source>
        <dbReference type="EMBL" id="ACY17002.1"/>
    </source>
</evidence>
<dbReference type="AlphaFoldDB" id="D0LPW5"/>
<dbReference type="KEGG" id="hoh:Hoch_4509"/>